<dbReference type="Gene3D" id="3.90.1750.10">
    <property type="entry name" value="Hect, E3 ligase catalytic domains"/>
    <property type="match status" value="1"/>
</dbReference>
<keyword evidence="12" id="KW-1185">Reference proteome</keyword>
<dbReference type="GO" id="GO:0061630">
    <property type="term" value="F:ubiquitin protein ligase activity"/>
    <property type="evidence" value="ECO:0007669"/>
    <property type="project" value="UniProtKB-EC"/>
</dbReference>
<dbReference type="InterPro" id="IPR036020">
    <property type="entry name" value="WW_dom_sf"/>
</dbReference>
<dbReference type="GO" id="GO:0048814">
    <property type="term" value="P:regulation of dendrite morphogenesis"/>
    <property type="evidence" value="ECO:0007669"/>
    <property type="project" value="TreeGrafter"/>
</dbReference>
<dbReference type="Pfam" id="PF00397">
    <property type="entry name" value="WW"/>
    <property type="match status" value="1"/>
</dbReference>
<feature type="domain" description="HECT" evidence="11">
    <location>
        <begin position="114"/>
        <end position="168"/>
    </location>
</feature>
<evidence type="ECO:0000259" key="11">
    <source>
        <dbReference type="PROSITE" id="PS50237"/>
    </source>
</evidence>
<evidence type="ECO:0000256" key="3">
    <source>
        <dbReference type="ARBA" id="ARBA00012485"/>
    </source>
</evidence>
<dbReference type="EC" id="2.3.2.26" evidence="3"/>
<dbReference type="GO" id="GO:0016567">
    <property type="term" value="P:protein ubiquitination"/>
    <property type="evidence" value="ECO:0007669"/>
    <property type="project" value="UniProtKB-UniPathway"/>
</dbReference>
<proteinExistence type="predicted"/>
<evidence type="ECO:0000256" key="8">
    <source>
        <dbReference type="SAM" id="MobiDB-lite"/>
    </source>
</evidence>
<dbReference type="Proteomes" id="UP000095283">
    <property type="component" value="Unplaced"/>
</dbReference>
<name>A0A1I7WFU5_HETBA</name>
<evidence type="ECO:0000256" key="4">
    <source>
        <dbReference type="ARBA" id="ARBA00022679"/>
    </source>
</evidence>
<evidence type="ECO:0000256" key="9">
    <source>
        <dbReference type="SAM" id="Phobius"/>
    </source>
</evidence>
<protein>
    <recommendedName>
        <fullName evidence="3">HECT-type E3 ubiquitin transferase</fullName>
        <ecNumber evidence="3">2.3.2.26</ecNumber>
    </recommendedName>
</protein>
<dbReference type="AlphaFoldDB" id="A0A1I7WFU5"/>
<dbReference type="SMART" id="SM00456">
    <property type="entry name" value="WW"/>
    <property type="match status" value="1"/>
</dbReference>
<dbReference type="PROSITE" id="PS50020">
    <property type="entry name" value="WW_DOMAIN_2"/>
    <property type="match status" value="1"/>
</dbReference>
<dbReference type="PANTHER" id="PTHR11254">
    <property type="entry name" value="HECT DOMAIN UBIQUITIN-PROTEIN LIGASE"/>
    <property type="match status" value="1"/>
</dbReference>
<dbReference type="InterPro" id="IPR000569">
    <property type="entry name" value="HECT_dom"/>
</dbReference>
<dbReference type="PROSITE" id="PS50237">
    <property type="entry name" value="HECT"/>
    <property type="match status" value="1"/>
</dbReference>
<comment type="caution">
    <text evidence="7">Lacks conserved residue(s) required for the propagation of feature annotation.</text>
</comment>
<reference evidence="13" key="1">
    <citation type="submission" date="2016-11" db="UniProtKB">
        <authorList>
            <consortium name="WormBaseParasite"/>
        </authorList>
    </citation>
    <scope>IDENTIFICATION</scope>
</reference>
<dbReference type="UniPathway" id="UPA00143"/>
<accession>A0A1I7WFU5</accession>
<evidence type="ECO:0000256" key="6">
    <source>
        <dbReference type="ARBA" id="ARBA00022786"/>
    </source>
</evidence>
<evidence type="ECO:0000256" key="1">
    <source>
        <dbReference type="ARBA" id="ARBA00000885"/>
    </source>
</evidence>
<evidence type="ECO:0000259" key="10">
    <source>
        <dbReference type="PROSITE" id="PS50020"/>
    </source>
</evidence>
<keyword evidence="9" id="KW-0472">Membrane</keyword>
<dbReference type="FunFam" id="2.20.70.10:FF:000037">
    <property type="entry name" value="E3 ubiquitin-protein ligase nedd-4"/>
    <property type="match status" value="1"/>
</dbReference>
<dbReference type="PANTHER" id="PTHR11254:SF440">
    <property type="entry name" value="E3 UBIQUITIN-PROTEIN LIGASE NEDD-4"/>
    <property type="match status" value="1"/>
</dbReference>
<dbReference type="SUPFAM" id="SSF56204">
    <property type="entry name" value="Hect, E3 ligase catalytic domain"/>
    <property type="match status" value="1"/>
</dbReference>
<dbReference type="WBParaSite" id="Hba_03827">
    <property type="protein sequence ID" value="Hba_03827"/>
    <property type="gene ID" value="Hba_03827"/>
</dbReference>
<dbReference type="InterPro" id="IPR035983">
    <property type="entry name" value="Hect_E3_ubiquitin_ligase"/>
</dbReference>
<evidence type="ECO:0000313" key="13">
    <source>
        <dbReference type="WBParaSite" id="Hba_03827"/>
    </source>
</evidence>
<feature type="domain" description="WW" evidence="10">
    <location>
        <begin position="18"/>
        <end position="51"/>
    </location>
</feature>
<keyword evidence="6 7" id="KW-0833">Ubl conjugation pathway</keyword>
<dbReference type="CDD" id="cd00201">
    <property type="entry name" value="WW"/>
    <property type="match status" value="1"/>
</dbReference>
<feature type="transmembrane region" description="Helical" evidence="9">
    <location>
        <begin position="172"/>
        <end position="192"/>
    </location>
</feature>
<evidence type="ECO:0000313" key="12">
    <source>
        <dbReference type="Proteomes" id="UP000095283"/>
    </source>
</evidence>
<dbReference type="Gene3D" id="2.20.70.10">
    <property type="match status" value="1"/>
</dbReference>
<organism evidence="12 13">
    <name type="scientific">Heterorhabditis bacteriophora</name>
    <name type="common">Entomopathogenic nematode worm</name>
    <dbReference type="NCBI Taxonomy" id="37862"/>
    <lineage>
        <taxon>Eukaryota</taxon>
        <taxon>Metazoa</taxon>
        <taxon>Ecdysozoa</taxon>
        <taxon>Nematoda</taxon>
        <taxon>Chromadorea</taxon>
        <taxon>Rhabditida</taxon>
        <taxon>Rhabditina</taxon>
        <taxon>Rhabditomorpha</taxon>
        <taxon>Strongyloidea</taxon>
        <taxon>Heterorhabditidae</taxon>
        <taxon>Heterorhabditis</taxon>
    </lineage>
</organism>
<keyword evidence="9" id="KW-0812">Transmembrane</keyword>
<evidence type="ECO:0000256" key="2">
    <source>
        <dbReference type="ARBA" id="ARBA00004906"/>
    </source>
</evidence>
<keyword evidence="9" id="KW-1133">Transmembrane helix</keyword>
<dbReference type="GO" id="GO:0019871">
    <property type="term" value="F:sodium channel inhibitor activity"/>
    <property type="evidence" value="ECO:0007669"/>
    <property type="project" value="TreeGrafter"/>
</dbReference>
<dbReference type="SUPFAM" id="SSF51045">
    <property type="entry name" value="WW domain"/>
    <property type="match status" value="1"/>
</dbReference>
<feature type="region of interest" description="Disordered" evidence="8">
    <location>
        <begin position="1"/>
        <end position="24"/>
    </location>
</feature>
<comment type="catalytic activity">
    <reaction evidence="1">
        <text>S-ubiquitinyl-[E2 ubiquitin-conjugating enzyme]-L-cysteine + [acceptor protein]-L-lysine = [E2 ubiquitin-conjugating enzyme]-L-cysteine + N(6)-ubiquitinyl-[acceptor protein]-L-lysine.</text>
        <dbReference type="EC" id="2.3.2.26"/>
    </reaction>
</comment>
<dbReference type="GO" id="GO:0006511">
    <property type="term" value="P:ubiquitin-dependent protein catabolic process"/>
    <property type="evidence" value="ECO:0007669"/>
    <property type="project" value="TreeGrafter"/>
</dbReference>
<sequence>MRSNFEGSGNINGDTDDNPLPDGWDMQIAPNGRMFFIDHRTKTTTWTDPRTGATATRPQAAKTDDEIGALPEGWEQRVHACANTVKKDEFLICCILNNNNVFTVKVTVNSLKSSPSELRHKLWIEFVGETGLDYGGVTREWFFLLSHEIFNPYYGLFEYSATYGHGYLSRKIVRWLVIFSIYFILIVFWFGWQYLFIFN</sequence>
<dbReference type="InterPro" id="IPR001202">
    <property type="entry name" value="WW_dom"/>
</dbReference>
<keyword evidence="4" id="KW-0808">Transferase</keyword>
<comment type="pathway">
    <text evidence="2">Protein modification; protein ubiquitination.</text>
</comment>
<evidence type="ECO:0000256" key="7">
    <source>
        <dbReference type="PROSITE-ProRule" id="PRU00104"/>
    </source>
</evidence>
<dbReference type="InterPro" id="IPR050409">
    <property type="entry name" value="E3_ubiq-protein_ligase"/>
</dbReference>
<dbReference type="GO" id="GO:0005737">
    <property type="term" value="C:cytoplasm"/>
    <property type="evidence" value="ECO:0007669"/>
    <property type="project" value="TreeGrafter"/>
</dbReference>
<dbReference type="PROSITE" id="PS01159">
    <property type="entry name" value="WW_DOMAIN_1"/>
    <property type="match status" value="1"/>
</dbReference>
<evidence type="ECO:0000256" key="5">
    <source>
        <dbReference type="ARBA" id="ARBA00022737"/>
    </source>
</evidence>
<feature type="compositionally biased region" description="Polar residues" evidence="8">
    <location>
        <begin position="1"/>
        <end position="13"/>
    </location>
</feature>
<keyword evidence="5" id="KW-0677">Repeat</keyword>